<keyword evidence="2" id="KW-1185">Reference proteome</keyword>
<evidence type="ECO:0000313" key="1">
    <source>
        <dbReference type="EMBL" id="MDF3839720.1"/>
    </source>
</evidence>
<sequence>MRNRAAFSGQELDDYFASYVGMEGGNPAGAVWFCDRSPHPWNESFQAPLVPRTEPLAWDANFRKVHSGIMGKWQSHQRIARIMAAARAEVLGLRLGDSDSKQYYGHQLYAPDGAEFKLNLFPLPAQLDGVTPWSKAFRGQSSLVPIARYLDLCRQGGRFRFLAKICAYWRPKVVVCLGQRHTEDYVRAFALDGVAAEDQQLQPADLVKSLRVLVRDGTTWIICPALAGPSALNSDVLLDAFGRMLATRLELADFSRQGAIGSSSGCCEVEGRRQSSNLASIMR</sequence>
<accession>A0ABT6B4A5</accession>
<comment type="caution">
    <text evidence="1">The sequence shown here is derived from an EMBL/GenBank/DDBJ whole genome shotgun (WGS) entry which is preliminary data.</text>
</comment>
<dbReference type="RefSeq" id="WP_276269342.1">
    <property type="nucleotide sequence ID" value="NZ_JARJLM010000702.1"/>
</dbReference>
<dbReference type="Proteomes" id="UP001216674">
    <property type="component" value="Unassembled WGS sequence"/>
</dbReference>
<protein>
    <submittedName>
        <fullName evidence="1">Transcriptional regulator</fullName>
    </submittedName>
</protein>
<gene>
    <name evidence="1" type="ORF">P3W85_43310</name>
</gene>
<name>A0ABT6B4A5_9BURK</name>
<organism evidence="1 2">
    <name type="scientific">Cupriavidus basilensis</name>
    <dbReference type="NCBI Taxonomy" id="68895"/>
    <lineage>
        <taxon>Bacteria</taxon>
        <taxon>Pseudomonadati</taxon>
        <taxon>Pseudomonadota</taxon>
        <taxon>Betaproteobacteria</taxon>
        <taxon>Burkholderiales</taxon>
        <taxon>Burkholderiaceae</taxon>
        <taxon>Cupriavidus</taxon>
    </lineage>
</organism>
<evidence type="ECO:0000313" key="2">
    <source>
        <dbReference type="Proteomes" id="UP001216674"/>
    </source>
</evidence>
<reference evidence="1 2" key="1">
    <citation type="submission" date="2023-03" db="EMBL/GenBank/DDBJ databases">
        <title>Draft assemblies of triclosan tolerant bacteria isolated from returned activated sludge.</title>
        <authorList>
            <person name="Van Hamelsveld S."/>
        </authorList>
    </citation>
    <scope>NUCLEOTIDE SEQUENCE [LARGE SCALE GENOMIC DNA]</scope>
    <source>
        <strain evidence="1 2">GW210010_S58</strain>
    </source>
</reference>
<dbReference type="EMBL" id="JARJLM010000702">
    <property type="protein sequence ID" value="MDF3839720.1"/>
    <property type="molecule type" value="Genomic_DNA"/>
</dbReference>
<proteinExistence type="predicted"/>